<name>A0A5B1C202_VIBCL</name>
<proteinExistence type="inferred from homology"/>
<dbReference type="Proteomes" id="UP000323225">
    <property type="component" value="Unassembled WGS sequence"/>
</dbReference>
<evidence type="ECO:0000313" key="5">
    <source>
        <dbReference type="EMBL" id="KAA1254706.1"/>
    </source>
</evidence>
<dbReference type="EMBL" id="VUAA01000010">
    <property type="protein sequence ID" value="KAA1254706.1"/>
    <property type="molecule type" value="Genomic_DNA"/>
</dbReference>
<keyword evidence="2" id="KW-0547">Nucleotide-binding</keyword>
<sequence length="341" mass="37803">MDDDYYGVGEDYSNFKDMIVIVDNLELSHFSPSTRIAYNSCDKVNDLISHTIEKYKINKELNRKDFRVEFDNYVYRGTIMSSIRGDHVLLRRMPKEVWPLKQCFSSLSTNMSKALYKHLTEARLNMGGIIIVCGNPGNGKSTTSASIVKERLEIHGGHCNTIEDPCEMPLHGKIGESGYCIQREVSGSESFEDALRDTLRGYPTASNNILLLGEVRDPTVAELAIRSAIDGRLVITTFHSAGIIEAIKRLLNLSADKLGMSEASDLLASSLRVAIHQKVIGNTLKVTSLFDTDAVVGAIRDQTSNVSLEHLQTEILNQAKKINDGIPILTRSKNGKSKLGR</sequence>
<gene>
    <name evidence="5" type="ORF">F0M16_10595</name>
</gene>
<dbReference type="Pfam" id="PF00437">
    <property type="entry name" value="T2SSE"/>
    <property type="match status" value="1"/>
</dbReference>
<keyword evidence="3" id="KW-0067">ATP-binding</keyword>
<dbReference type="AlphaFoldDB" id="A0A5B1C202"/>
<dbReference type="Gene3D" id="3.40.50.300">
    <property type="entry name" value="P-loop containing nucleotide triphosphate hydrolases"/>
    <property type="match status" value="1"/>
</dbReference>
<dbReference type="InterPro" id="IPR001482">
    <property type="entry name" value="T2SS/T4SS_dom"/>
</dbReference>
<reference evidence="5 6" key="1">
    <citation type="submission" date="2019-09" db="EMBL/GenBank/DDBJ databases">
        <authorList>
            <person name="Kritzky A."/>
            <person name="Schelkanova E.Y."/>
            <person name="Alkhova Z.V."/>
            <person name="Smirnova N.I."/>
        </authorList>
    </citation>
    <scope>NUCLEOTIDE SEQUENCE [LARGE SCALE GENOMIC DNA]</scope>
    <source>
        <strain evidence="5 6">M1526</strain>
    </source>
</reference>
<comment type="caution">
    <text evidence="5">The sequence shown here is derived from an EMBL/GenBank/DDBJ whole genome shotgun (WGS) entry which is preliminary data.</text>
</comment>
<evidence type="ECO:0000313" key="6">
    <source>
        <dbReference type="Proteomes" id="UP000323225"/>
    </source>
</evidence>
<protein>
    <submittedName>
        <fullName evidence="5">Type II secretion system protein E</fullName>
    </submittedName>
</protein>
<dbReference type="GO" id="GO:0005886">
    <property type="term" value="C:plasma membrane"/>
    <property type="evidence" value="ECO:0007669"/>
    <property type="project" value="TreeGrafter"/>
</dbReference>
<dbReference type="PANTHER" id="PTHR30258:SF2">
    <property type="entry name" value="COMG OPERON PROTEIN 1"/>
    <property type="match status" value="1"/>
</dbReference>
<dbReference type="GO" id="GO:0005524">
    <property type="term" value="F:ATP binding"/>
    <property type="evidence" value="ECO:0007669"/>
    <property type="project" value="UniProtKB-KW"/>
</dbReference>
<dbReference type="InterPro" id="IPR027417">
    <property type="entry name" value="P-loop_NTPase"/>
</dbReference>
<evidence type="ECO:0000256" key="2">
    <source>
        <dbReference type="ARBA" id="ARBA00022741"/>
    </source>
</evidence>
<dbReference type="PANTHER" id="PTHR30258">
    <property type="entry name" value="TYPE II SECRETION SYSTEM PROTEIN GSPE-RELATED"/>
    <property type="match status" value="1"/>
</dbReference>
<dbReference type="GO" id="GO:0016887">
    <property type="term" value="F:ATP hydrolysis activity"/>
    <property type="evidence" value="ECO:0007669"/>
    <property type="project" value="TreeGrafter"/>
</dbReference>
<dbReference type="SUPFAM" id="SSF52540">
    <property type="entry name" value="P-loop containing nucleoside triphosphate hydrolases"/>
    <property type="match status" value="1"/>
</dbReference>
<organism evidence="5 6">
    <name type="scientific">Vibrio cholerae</name>
    <dbReference type="NCBI Taxonomy" id="666"/>
    <lineage>
        <taxon>Bacteria</taxon>
        <taxon>Pseudomonadati</taxon>
        <taxon>Pseudomonadota</taxon>
        <taxon>Gammaproteobacteria</taxon>
        <taxon>Vibrionales</taxon>
        <taxon>Vibrionaceae</taxon>
        <taxon>Vibrio</taxon>
    </lineage>
</organism>
<evidence type="ECO:0000259" key="4">
    <source>
        <dbReference type="Pfam" id="PF00437"/>
    </source>
</evidence>
<comment type="similarity">
    <text evidence="1">Belongs to the GSP E family.</text>
</comment>
<evidence type="ECO:0000256" key="1">
    <source>
        <dbReference type="ARBA" id="ARBA00006611"/>
    </source>
</evidence>
<feature type="domain" description="Bacterial type II secretion system protein E" evidence="4">
    <location>
        <begin position="67"/>
        <end position="281"/>
    </location>
</feature>
<evidence type="ECO:0000256" key="3">
    <source>
        <dbReference type="ARBA" id="ARBA00022840"/>
    </source>
</evidence>
<accession>A0A5B1C202</accession>